<evidence type="ECO:0000259" key="1">
    <source>
        <dbReference type="PROSITE" id="PS50043"/>
    </source>
</evidence>
<protein>
    <submittedName>
        <fullName evidence="2">LuxR family transcriptional regulator</fullName>
    </submittedName>
</protein>
<dbReference type="InterPro" id="IPR036388">
    <property type="entry name" value="WH-like_DNA-bd_sf"/>
</dbReference>
<name>A0A6H9UZC6_9ACTN</name>
<dbReference type="Pfam" id="PF25872">
    <property type="entry name" value="HTH_77"/>
    <property type="match status" value="1"/>
</dbReference>
<dbReference type="Gene3D" id="3.40.50.300">
    <property type="entry name" value="P-loop containing nucleotide triphosphate hydrolases"/>
    <property type="match status" value="1"/>
</dbReference>
<dbReference type="Gene3D" id="1.25.40.10">
    <property type="entry name" value="Tetratricopeptide repeat domain"/>
    <property type="match status" value="1"/>
</dbReference>
<dbReference type="SMART" id="SM00421">
    <property type="entry name" value="HTH_LUXR"/>
    <property type="match status" value="1"/>
</dbReference>
<accession>A0A6H9UZC6</accession>
<gene>
    <name evidence="2" type="ORF">F7R91_21070</name>
</gene>
<keyword evidence="3" id="KW-1185">Reference proteome</keyword>
<dbReference type="PANTHER" id="PTHR47691:SF3">
    <property type="entry name" value="HTH-TYPE TRANSCRIPTIONAL REGULATOR RV0890C-RELATED"/>
    <property type="match status" value="1"/>
</dbReference>
<dbReference type="InterPro" id="IPR058852">
    <property type="entry name" value="HTH_77"/>
</dbReference>
<dbReference type="InterPro" id="IPR011990">
    <property type="entry name" value="TPR-like_helical_dom_sf"/>
</dbReference>
<organism evidence="2 3">
    <name type="scientific">Streptomyces luteolifulvus</name>
    <dbReference type="NCBI Taxonomy" id="2615112"/>
    <lineage>
        <taxon>Bacteria</taxon>
        <taxon>Bacillati</taxon>
        <taxon>Actinomycetota</taxon>
        <taxon>Actinomycetes</taxon>
        <taxon>Kitasatosporales</taxon>
        <taxon>Streptomycetaceae</taxon>
        <taxon>Streptomyces</taxon>
    </lineage>
</organism>
<dbReference type="Gene3D" id="1.10.10.10">
    <property type="entry name" value="Winged helix-like DNA-binding domain superfamily/Winged helix DNA-binding domain"/>
    <property type="match status" value="1"/>
</dbReference>
<dbReference type="InterPro" id="IPR016032">
    <property type="entry name" value="Sig_transdc_resp-reg_C-effctor"/>
</dbReference>
<dbReference type="RefSeq" id="WP_150950635.1">
    <property type="nucleotide sequence ID" value="NZ_VZRB01000014.1"/>
</dbReference>
<comment type="caution">
    <text evidence="2">The sequence shown here is derived from an EMBL/GenBank/DDBJ whole genome shotgun (WGS) entry which is preliminary data.</text>
</comment>
<dbReference type="GO" id="GO:0016887">
    <property type="term" value="F:ATP hydrolysis activity"/>
    <property type="evidence" value="ECO:0007669"/>
    <property type="project" value="InterPro"/>
</dbReference>
<dbReference type="PROSITE" id="PS50043">
    <property type="entry name" value="HTH_LUXR_2"/>
    <property type="match status" value="1"/>
</dbReference>
<dbReference type="InterPro" id="IPR027417">
    <property type="entry name" value="P-loop_NTPase"/>
</dbReference>
<dbReference type="Pfam" id="PF00196">
    <property type="entry name" value="GerE"/>
    <property type="match status" value="1"/>
</dbReference>
<dbReference type="InterPro" id="IPR002182">
    <property type="entry name" value="NB-ARC"/>
</dbReference>
<dbReference type="PANTHER" id="PTHR47691">
    <property type="entry name" value="REGULATOR-RELATED"/>
    <property type="match status" value="1"/>
</dbReference>
<feature type="domain" description="HTH luxR-type" evidence="1">
    <location>
        <begin position="698"/>
        <end position="763"/>
    </location>
</feature>
<proteinExistence type="predicted"/>
<dbReference type="SUPFAM" id="SSF46894">
    <property type="entry name" value="C-terminal effector domain of the bipartite response regulators"/>
    <property type="match status" value="1"/>
</dbReference>
<dbReference type="InterPro" id="IPR000792">
    <property type="entry name" value="Tscrpt_reg_LuxR_C"/>
</dbReference>
<dbReference type="AlphaFoldDB" id="A0A6H9UZC6"/>
<dbReference type="SUPFAM" id="SSF48452">
    <property type="entry name" value="TPR-like"/>
    <property type="match status" value="1"/>
</dbReference>
<dbReference type="CDD" id="cd06170">
    <property type="entry name" value="LuxR_C_like"/>
    <property type="match status" value="1"/>
</dbReference>
<dbReference type="EMBL" id="VZRB01000014">
    <property type="protein sequence ID" value="KAB1144729.1"/>
    <property type="molecule type" value="Genomic_DNA"/>
</dbReference>
<dbReference type="PRINTS" id="PR00364">
    <property type="entry name" value="DISEASERSIST"/>
</dbReference>
<dbReference type="Pfam" id="PF00931">
    <property type="entry name" value="NB-ARC"/>
    <property type="match status" value="1"/>
</dbReference>
<dbReference type="GO" id="GO:0003677">
    <property type="term" value="F:DNA binding"/>
    <property type="evidence" value="ECO:0007669"/>
    <property type="project" value="InterPro"/>
</dbReference>
<dbReference type="GO" id="GO:0006355">
    <property type="term" value="P:regulation of DNA-templated transcription"/>
    <property type="evidence" value="ECO:0007669"/>
    <property type="project" value="InterPro"/>
</dbReference>
<reference evidence="2 3" key="1">
    <citation type="submission" date="2019-09" db="EMBL/GenBank/DDBJ databases">
        <title>Screening of Novel Bioactive Compounds from Soil-Associated.</title>
        <authorList>
            <person name="Zhao S."/>
        </authorList>
    </citation>
    <scope>NUCLEOTIDE SEQUENCE [LARGE SCALE GENOMIC DNA]</scope>
    <source>
        <strain evidence="2 3">HIT-DPA4</strain>
    </source>
</reference>
<dbReference type="Proteomes" id="UP000442707">
    <property type="component" value="Unassembled WGS sequence"/>
</dbReference>
<evidence type="ECO:0000313" key="3">
    <source>
        <dbReference type="Proteomes" id="UP000442707"/>
    </source>
</evidence>
<dbReference type="PRINTS" id="PR00038">
    <property type="entry name" value="HTHLUXR"/>
</dbReference>
<dbReference type="SUPFAM" id="SSF52540">
    <property type="entry name" value="P-loop containing nucleoside triphosphate hydrolases"/>
    <property type="match status" value="1"/>
</dbReference>
<sequence length="769" mass="84318">MTGIPADLTAFVGRQAEVAEVRRLLSASRLVTLTGVGGVGKTRLALRVGSEVARAFPGGICVVELACLREPRLLAQSVADALGLQNQAGRAAGDMVAEHLRSRRMLLVLDNCEHLATPCAQVVDALLRAAPDLRVLVTSRQVLGVTGEQTFVVPPLPVPKLGPGLELRLSVGELLRYHAVSLFERRAAAVLHGFRVTEDNAPTVVRLLDRLDGLPLAIELAAARMRTLTPQEVLARLDDRFALLTLGSRAAQPRQQTLRELMDWSYALCSPPERTLWAQVSVFSGGFDLEAAESVCAAADVPGQAVVQLIQGLVEKSILMRQDHDGTARYQLLETVREYGQDRLAEAGALKEFRRRHRDHYLDLTARAQAQWFGPHQVTWLTRLRREHANLRAALDFCLDTPGEAETGMTMAVAPWGYWTTVDSLSEGRHWLGRLLEAGSKQSALRTAALGTYTYLGILQGDVEAQVPVLTEYRTAAEGQQDASALAWAQHHLAMAETFRGHLPRAAALFEDAVARHRARGDLAGVSECIFKLAVVECLLGHLDRALALCREAHSITARHGESWTRGLSLFCEGLVRWRSGERRTADNLAREALRLLGPLNDRWGIALCVEIIAWSAAAAGDHKRAAHLLGILHSLWQAIGSTLFAAPFMMEPHQQCERDVRAAMPGTAFDRAFQRGVRFTFDAALAHVLEDVPTATPSRQDTVLTRRESEVADLVALGMTNKDIAARLVIAQRTAENHVERILAKLGLTSRSMLAAWVYERRASQGPE</sequence>
<evidence type="ECO:0000313" key="2">
    <source>
        <dbReference type="EMBL" id="KAB1144729.1"/>
    </source>
</evidence>